<protein>
    <submittedName>
        <fullName evidence="3">Ankyrin</fullName>
    </submittedName>
</protein>
<dbReference type="Pfam" id="PF12796">
    <property type="entry name" value="Ank_2"/>
    <property type="match status" value="1"/>
</dbReference>
<reference evidence="3 4" key="2">
    <citation type="submission" date="2016-08" db="EMBL/GenBank/DDBJ databases">
        <title>Pervasive Adenine N6-methylation of Active Genes in Fungi.</title>
        <authorList>
            <consortium name="DOE Joint Genome Institute"/>
            <person name="Mondo S.J."/>
            <person name="Dannebaum R.O."/>
            <person name="Kuo R.C."/>
            <person name="Labutti K."/>
            <person name="Haridas S."/>
            <person name="Kuo A."/>
            <person name="Salamov A."/>
            <person name="Ahrendt S.R."/>
            <person name="Lipzen A."/>
            <person name="Sullivan W."/>
            <person name="Andreopoulos W.B."/>
            <person name="Clum A."/>
            <person name="Lindquist E."/>
            <person name="Daum C."/>
            <person name="Ramamoorthy G.K."/>
            <person name="Gryganskyi A."/>
            <person name="Culley D."/>
            <person name="Magnuson J.K."/>
            <person name="James T.Y."/>
            <person name="O'Malley M.A."/>
            <person name="Stajich J.E."/>
            <person name="Spatafora J.W."/>
            <person name="Visel A."/>
            <person name="Grigoriev I.V."/>
        </authorList>
    </citation>
    <scope>NUCLEOTIDE SEQUENCE [LARGE SCALE GENOMIC DNA]</scope>
    <source>
        <strain evidence="3 4">S4</strain>
    </source>
</reference>
<dbReference type="Pfam" id="PF13857">
    <property type="entry name" value="Ank_5"/>
    <property type="match status" value="1"/>
</dbReference>
<evidence type="ECO:0000256" key="1">
    <source>
        <dbReference type="ARBA" id="ARBA00022737"/>
    </source>
</evidence>
<dbReference type="PANTHER" id="PTHR24198">
    <property type="entry name" value="ANKYRIN REPEAT AND PROTEIN KINASE DOMAIN-CONTAINING PROTEIN"/>
    <property type="match status" value="1"/>
</dbReference>
<keyword evidence="4" id="KW-1185">Reference proteome</keyword>
<dbReference type="Gene3D" id="1.25.40.20">
    <property type="entry name" value="Ankyrin repeat-containing domain"/>
    <property type="match status" value="3"/>
</dbReference>
<evidence type="ECO:0000313" key="3">
    <source>
        <dbReference type="EMBL" id="ORX82169.1"/>
    </source>
</evidence>
<proteinExistence type="predicted"/>
<dbReference type="InterPro" id="IPR036770">
    <property type="entry name" value="Ankyrin_rpt-contain_sf"/>
</dbReference>
<gene>
    <name evidence="3" type="ORF">BCR32DRAFT_326956</name>
</gene>
<keyword evidence="1" id="KW-0677">Repeat</keyword>
<name>A0A1Y1X8X6_9FUNG</name>
<dbReference type="AlphaFoldDB" id="A0A1Y1X8X6"/>
<accession>A0A1Y1X8X6</accession>
<evidence type="ECO:0000313" key="4">
    <source>
        <dbReference type="Proteomes" id="UP000193944"/>
    </source>
</evidence>
<evidence type="ECO:0000256" key="2">
    <source>
        <dbReference type="ARBA" id="ARBA00023043"/>
    </source>
</evidence>
<dbReference type="EMBL" id="MCFG01000101">
    <property type="protein sequence ID" value="ORX82169.1"/>
    <property type="molecule type" value="Genomic_DNA"/>
</dbReference>
<dbReference type="PANTHER" id="PTHR24198:SF165">
    <property type="entry name" value="ANKYRIN REPEAT-CONTAINING PROTEIN-RELATED"/>
    <property type="match status" value="1"/>
</dbReference>
<keyword evidence="2" id="KW-0040">ANK repeat</keyword>
<dbReference type="InterPro" id="IPR002110">
    <property type="entry name" value="Ankyrin_rpt"/>
</dbReference>
<dbReference type="STRING" id="1754192.A0A1Y1X8X6"/>
<organism evidence="3 4">
    <name type="scientific">Anaeromyces robustus</name>
    <dbReference type="NCBI Taxonomy" id="1754192"/>
    <lineage>
        <taxon>Eukaryota</taxon>
        <taxon>Fungi</taxon>
        <taxon>Fungi incertae sedis</taxon>
        <taxon>Chytridiomycota</taxon>
        <taxon>Chytridiomycota incertae sedis</taxon>
        <taxon>Neocallimastigomycetes</taxon>
        <taxon>Neocallimastigales</taxon>
        <taxon>Neocallimastigaceae</taxon>
        <taxon>Anaeromyces</taxon>
    </lineage>
</organism>
<reference evidence="3 4" key="1">
    <citation type="submission" date="2016-08" db="EMBL/GenBank/DDBJ databases">
        <title>A Parts List for Fungal Cellulosomes Revealed by Comparative Genomics.</title>
        <authorList>
            <consortium name="DOE Joint Genome Institute"/>
            <person name="Haitjema C.H."/>
            <person name="Gilmore S.P."/>
            <person name="Henske J.K."/>
            <person name="Solomon K.V."/>
            <person name="De Groot R."/>
            <person name="Kuo A."/>
            <person name="Mondo S.J."/>
            <person name="Salamov A.A."/>
            <person name="Labutti K."/>
            <person name="Zhao Z."/>
            <person name="Chiniquy J."/>
            <person name="Barry K."/>
            <person name="Brewer H.M."/>
            <person name="Purvine S.O."/>
            <person name="Wright A.T."/>
            <person name="Boxma B."/>
            <person name="Van Alen T."/>
            <person name="Hackstein J.H."/>
            <person name="Baker S.E."/>
            <person name="Grigoriev I.V."/>
            <person name="O'Malley M.A."/>
        </authorList>
    </citation>
    <scope>NUCLEOTIDE SEQUENCE [LARGE SCALE GENOMIC DNA]</scope>
    <source>
        <strain evidence="3 4">S4</strain>
    </source>
</reference>
<sequence>MDNFINLLINAIIKNDKYKYDATKNVLNHNIMKNVYQHLQNSNAMFKAVEGNNQYALKWFQSMKINPYVKDENGMTILMHAIQNYHFDNYLKPFTSDKKCLNQVDNEGRNALFYALNNSSGLWKLIESGIDVNHKDNNGDTILIYCCKMNKLSHFKYLLKQKVDVNAKNNEGRTAAMYIAMNGNYSDVSVGGGTEALYSSITDRTYSTVQNLKNSKYNFNFINNQGESFLSMLIKHMYETTTAKKFDGFVRTIISLVLTECDFNIPIDDDENNTLMVQLLAKDYESFNFLIKHRKDLDLKKQNKNGECVTSLIMKNKDDKIPRSIINHPTFDLDYTDPTNGNNILMFSVITKPYLIPEILNKKPEFLHEINSKGENALIIACKANNYESVISLLNYPVSININHQDELSNTALHYAVECRNPIIVQELINKKANDQLKNIEGKSPYDLANDLGDKNILEALKGTLNAEMIKNIRNNDQSEALKGIEEYLYPCTNILEYSGINLSEDIIETEKYIYKTMEKALSPVGKTNRFLSIAIPALFGFS</sequence>
<dbReference type="SUPFAM" id="SSF48403">
    <property type="entry name" value="Ankyrin repeat"/>
    <property type="match status" value="2"/>
</dbReference>
<dbReference type="OrthoDB" id="194358at2759"/>
<dbReference type="SMART" id="SM00248">
    <property type="entry name" value="ANK"/>
    <property type="match status" value="7"/>
</dbReference>
<comment type="caution">
    <text evidence="3">The sequence shown here is derived from an EMBL/GenBank/DDBJ whole genome shotgun (WGS) entry which is preliminary data.</text>
</comment>
<dbReference type="Proteomes" id="UP000193944">
    <property type="component" value="Unassembled WGS sequence"/>
</dbReference>